<evidence type="ECO:0000313" key="1">
    <source>
        <dbReference type="EMBL" id="BBJ38288.1"/>
    </source>
</evidence>
<dbReference type="EMBL" id="AP019620">
    <property type="protein sequence ID" value="BBJ38288.1"/>
    <property type="molecule type" value="Genomic_DNA"/>
</dbReference>
<dbReference type="Gene3D" id="3.40.50.12780">
    <property type="entry name" value="N-terminal domain of ligase-like"/>
    <property type="match status" value="1"/>
</dbReference>
<dbReference type="SUPFAM" id="SSF56801">
    <property type="entry name" value="Acetyl-CoA synthetase-like"/>
    <property type="match status" value="1"/>
</dbReference>
<proteinExistence type="predicted"/>
<protein>
    <submittedName>
        <fullName evidence="1">Uncharacterized protein</fullName>
    </submittedName>
</protein>
<reference evidence="1 2" key="1">
    <citation type="journal article" date="2020" name="Int. J. Syst. Evol. Microbiol.">
        <title>Reclassification of Streptomyces castelarensis and Streptomyces sporoclivatus as later heterotypic synonyms of Streptomyces antimycoticus.</title>
        <authorList>
            <person name="Komaki H."/>
            <person name="Tamura T."/>
        </authorList>
    </citation>
    <scope>NUCLEOTIDE SEQUENCE [LARGE SCALE GENOMIC DNA]</scope>
    <source>
        <strain evidence="1 2">NBRC 100767</strain>
    </source>
</reference>
<sequence length="94" mass="10188">MTPDGPLSYAELPRASQRITVGLLRRGQSGNSIGTILARYGLLKAWLVPVCTLPAHRHHEIEANCAARRYSVGRPISELDDLVVLAPGTETALQ</sequence>
<organism evidence="1 2">
    <name type="scientific">Streptomyces antimycoticus</name>
    <dbReference type="NCBI Taxonomy" id="68175"/>
    <lineage>
        <taxon>Bacteria</taxon>
        <taxon>Bacillati</taxon>
        <taxon>Actinomycetota</taxon>
        <taxon>Actinomycetes</taxon>
        <taxon>Kitasatosporales</taxon>
        <taxon>Streptomycetaceae</taxon>
        <taxon>Streptomyces</taxon>
        <taxon>Streptomyces violaceusniger group</taxon>
    </lineage>
</organism>
<accession>A0A499UFV0</accession>
<gene>
    <name evidence="1" type="ORF">SSPO_010060</name>
</gene>
<dbReference type="Proteomes" id="UP000463951">
    <property type="component" value="Chromosome"/>
</dbReference>
<dbReference type="InterPro" id="IPR042099">
    <property type="entry name" value="ANL_N_sf"/>
</dbReference>
<evidence type="ECO:0000313" key="2">
    <source>
        <dbReference type="Proteomes" id="UP000463951"/>
    </source>
</evidence>
<name>A0A499UFV0_9ACTN</name>
<dbReference type="AlphaFoldDB" id="A0A499UFV0"/>